<accession>A0AAW9KDR5</accession>
<name>A0AAW9KDR5_CLOPF</name>
<proteinExistence type="predicted"/>
<comment type="caution">
    <text evidence="1">The sequence shown here is derived from an EMBL/GenBank/DDBJ whole genome shotgun (WGS) entry which is preliminary data.</text>
</comment>
<protein>
    <submittedName>
        <fullName evidence="1">DUF2828 domain-containing protein</fullName>
    </submittedName>
</protein>
<dbReference type="AlphaFoldDB" id="A0AAW9KDR5"/>
<organism evidence="1 2">
    <name type="scientific">Clostridium perfringens</name>
    <dbReference type="NCBI Taxonomy" id="1502"/>
    <lineage>
        <taxon>Bacteria</taxon>
        <taxon>Bacillati</taxon>
        <taxon>Bacillota</taxon>
        <taxon>Clostridia</taxon>
        <taxon>Eubacteriales</taxon>
        <taxon>Clostridiaceae</taxon>
        <taxon>Clostridium</taxon>
    </lineage>
</organism>
<evidence type="ECO:0000313" key="1">
    <source>
        <dbReference type="EMBL" id="MDZ7542568.1"/>
    </source>
</evidence>
<dbReference type="Proteomes" id="UP001288944">
    <property type="component" value="Unassembled WGS sequence"/>
</dbReference>
<reference evidence="1" key="1">
    <citation type="submission" date="2019-11" db="EMBL/GenBank/DDBJ databases">
        <title>Characterization of Clostridium perfringens isolates from swine manure treated agricultural soils.</title>
        <authorList>
            <person name="Wushke S.T."/>
        </authorList>
    </citation>
    <scope>NUCLEOTIDE SEQUENCE</scope>
    <source>
        <strain evidence="1">X62</strain>
    </source>
</reference>
<dbReference type="EMBL" id="WNUR01000267">
    <property type="protein sequence ID" value="MDZ7542568.1"/>
    <property type="molecule type" value="Genomic_DNA"/>
</dbReference>
<sequence length="115" mass="13949">MSSILNKIREELYKVSEIGVDEYENNKSVIEEFLENISLFRFAKEEDIIENYLKVFYYDSAYSLRLLFFIRDKINGLGEKRIFRILIKYLANEHTKYIKNNLTLIPKYGRWDDLY</sequence>
<feature type="non-terminal residue" evidence="1">
    <location>
        <position position="115"/>
    </location>
</feature>
<gene>
    <name evidence="1" type="ORF">GNF83_15430</name>
</gene>
<evidence type="ECO:0000313" key="2">
    <source>
        <dbReference type="Proteomes" id="UP001288944"/>
    </source>
</evidence>